<evidence type="ECO:0000256" key="1">
    <source>
        <dbReference type="SAM" id="Phobius"/>
    </source>
</evidence>
<organism evidence="3 4">
    <name type="scientific">Steinernema hermaphroditum</name>
    <dbReference type="NCBI Taxonomy" id="289476"/>
    <lineage>
        <taxon>Eukaryota</taxon>
        <taxon>Metazoa</taxon>
        <taxon>Ecdysozoa</taxon>
        <taxon>Nematoda</taxon>
        <taxon>Chromadorea</taxon>
        <taxon>Rhabditida</taxon>
        <taxon>Tylenchina</taxon>
        <taxon>Panagrolaimomorpha</taxon>
        <taxon>Strongyloidoidea</taxon>
        <taxon>Steinernematidae</taxon>
        <taxon>Steinernema</taxon>
    </lineage>
</organism>
<gene>
    <name evidence="3" type="ORF">QR680_013069</name>
</gene>
<keyword evidence="2" id="KW-0732">Signal</keyword>
<reference evidence="3" key="1">
    <citation type="submission" date="2023-06" db="EMBL/GenBank/DDBJ databases">
        <title>Genomic analysis of the entomopathogenic nematode Steinernema hermaphroditum.</title>
        <authorList>
            <person name="Schwarz E.M."/>
            <person name="Heppert J.K."/>
            <person name="Baniya A."/>
            <person name="Schwartz H.T."/>
            <person name="Tan C.-H."/>
            <person name="Antoshechkin I."/>
            <person name="Sternberg P.W."/>
            <person name="Goodrich-Blair H."/>
            <person name="Dillman A.R."/>
        </authorList>
    </citation>
    <scope>NUCLEOTIDE SEQUENCE</scope>
    <source>
        <strain evidence="3">PS9179</strain>
        <tissue evidence="3">Whole animal</tissue>
    </source>
</reference>
<keyword evidence="1" id="KW-1133">Transmembrane helix</keyword>
<feature type="chain" id="PRO_5041428253" evidence="2">
    <location>
        <begin position="19"/>
        <end position="188"/>
    </location>
</feature>
<feature type="signal peptide" evidence="2">
    <location>
        <begin position="1"/>
        <end position="18"/>
    </location>
</feature>
<dbReference type="EMBL" id="JAUCMV010000002">
    <property type="protein sequence ID" value="KAK0417537.1"/>
    <property type="molecule type" value="Genomic_DNA"/>
</dbReference>
<keyword evidence="4" id="KW-1185">Reference proteome</keyword>
<evidence type="ECO:0000313" key="3">
    <source>
        <dbReference type="EMBL" id="KAK0417537.1"/>
    </source>
</evidence>
<dbReference type="AlphaFoldDB" id="A0AA39I6V3"/>
<name>A0AA39I6V3_9BILA</name>
<evidence type="ECO:0000256" key="2">
    <source>
        <dbReference type="SAM" id="SignalP"/>
    </source>
</evidence>
<keyword evidence="1" id="KW-0472">Membrane</keyword>
<evidence type="ECO:0000313" key="4">
    <source>
        <dbReference type="Proteomes" id="UP001175271"/>
    </source>
</evidence>
<accession>A0AA39I6V3</accession>
<dbReference type="Proteomes" id="UP001175271">
    <property type="component" value="Unassembled WGS sequence"/>
</dbReference>
<comment type="caution">
    <text evidence="3">The sequence shown here is derived from an EMBL/GenBank/DDBJ whole genome shotgun (WGS) entry which is preliminary data.</text>
</comment>
<keyword evidence="1" id="KW-0812">Transmembrane</keyword>
<sequence>MNPLLLCLLLLLGAPSEALIDVSYNILYLPMVVVRNRTCASALSLDVDGVLRIDANRSCIDSAGHSYILNQAGLPPRNNFSVALQLTDGGALEGFFSLNETSKVTGYNVTLSSLKVDKTVAITVFVAIRSIAKSTTVNFALGVLLGAIVVALFCAVAFCVRAWPNFSPLESSDSIDPLTEDGNLEAHD</sequence>
<feature type="transmembrane region" description="Helical" evidence="1">
    <location>
        <begin position="139"/>
        <end position="160"/>
    </location>
</feature>
<protein>
    <submittedName>
        <fullName evidence="3">Uncharacterized protein</fullName>
    </submittedName>
</protein>
<proteinExistence type="predicted"/>